<dbReference type="Proteomes" id="UP000091967">
    <property type="component" value="Unassembled WGS sequence"/>
</dbReference>
<sequence length="207" mass="22567">MHLQRLLLLSVPLLPAVLAVDSPIDGYGVMIPEWEVEVTSGSTMVLAGTIEKVHEKLLQMNPNWNEEYNSTQNSAGNGKRDSNIHLFSRNVFSGAEYKCGGTLPECHPTGIATGIDYLRSVKGKPKNGPGPGNCGRVSCTQNGAIWWCNDNASSKTLDGFGDIADGAEYLGKKCTRWGWENGSYKAFLSGKAFHEDNWNVIVQKDSC</sequence>
<protein>
    <recommendedName>
        <fullName evidence="4">Ecp2 effector protein domain-containing protein</fullName>
    </recommendedName>
</protein>
<evidence type="ECO:0000256" key="1">
    <source>
        <dbReference type="SAM" id="SignalP"/>
    </source>
</evidence>
<gene>
    <name evidence="2" type="ORF">FPOA_03500</name>
</gene>
<dbReference type="EMBL" id="LYXU01000001">
    <property type="protein sequence ID" value="OBS29562.1"/>
    <property type="molecule type" value="Genomic_DNA"/>
</dbReference>
<accession>A0A1B8BA25</accession>
<feature type="signal peptide" evidence="1">
    <location>
        <begin position="1"/>
        <end position="19"/>
    </location>
</feature>
<evidence type="ECO:0000313" key="3">
    <source>
        <dbReference type="Proteomes" id="UP000091967"/>
    </source>
</evidence>
<keyword evidence="1" id="KW-0732">Signal</keyword>
<evidence type="ECO:0008006" key="4">
    <source>
        <dbReference type="Google" id="ProtNLM"/>
    </source>
</evidence>
<keyword evidence="3" id="KW-1185">Reference proteome</keyword>
<evidence type="ECO:0000313" key="2">
    <source>
        <dbReference type="EMBL" id="OBS29562.1"/>
    </source>
</evidence>
<dbReference type="PANTHER" id="PTHR35605">
    <property type="entry name" value="ECP2 EFFECTOR PROTEIN DOMAIN-CONTAINING PROTEIN-RELATED"/>
    <property type="match status" value="1"/>
</dbReference>
<reference evidence="2 3" key="1">
    <citation type="submission" date="2016-06" db="EMBL/GenBank/DDBJ databases">
        <title>Living apart together: crosstalk between the core and supernumerary genomes in a fungal plant pathogen.</title>
        <authorList>
            <person name="Vanheule A."/>
            <person name="Audenaert K."/>
            <person name="Warris S."/>
            <person name="Van De Geest H."/>
            <person name="Schijlen E."/>
            <person name="Hofte M."/>
            <person name="De Saeger S."/>
            <person name="Haesaert G."/>
            <person name="Waalwijk C."/>
            <person name="Van Der Lee T."/>
        </authorList>
    </citation>
    <scope>NUCLEOTIDE SEQUENCE [LARGE SCALE GENOMIC DNA]</scope>
    <source>
        <strain evidence="2 3">2516</strain>
    </source>
</reference>
<dbReference type="STRING" id="36050.A0A1B8BA25"/>
<name>A0A1B8BA25_FUSPO</name>
<organism evidence="2 3">
    <name type="scientific">Fusarium poae</name>
    <dbReference type="NCBI Taxonomy" id="36050"/>
    <lineage>
        <taxon>Eukaryota</taxon>
        <taxon>Fungi</taxon>
        <taxon>Dikarya</taxon>
        <taxon>Ascomycota</taxon>
        <taxon>Pezizomycotina</taxon>
        <taxon>Sordariomycetes</taxon>
        <taxon>Hypocreomycetidae</taxon>
        <taxon>Hypocreales</taxon>
        <taxon>Nectriaceae</taxon>
        <taxon>Fusarium</taxon>
    </lineage>
</organism>
<feature type="chain" id="PRO_5008603788" description="Ecp2 effector protein domain-containing protein" evidence="1">
    <location>
        <begin position="20"/>
        <end position="207"/>
    </location>
</feature>
<dbReference type="OMA" id="NCHPQGG"/>
<proteinExistence type="predicted"/>
<dbReference type="PANTHER" id="PTHR35605:SF1">
    <property type="entry name" value="ECP2 EFFECTOR PROTEIN DOMAIN-CONTAINING PROTEIN-RELATED"/>
    <property type="match status" value="1"/>
</dbReference>
<comment type="caution">
    <text evidence="2">The sequence shown here is derived from an EMBL/GenBank/DDBJ whole genome shotgun (WGS) entry which is preliminary data.</text>
</comment>
<dbReference type="AlphaFoldDB" id="A0A1B8BA25"/>